<reference evidence="2 3" key="1">
    <citation type="journal article" date="2021" name="MBio">
        <title>Poor Competitiveness of Bradyrhizobium in Pigeon Pea Root Colonization in Indian Soils.</title>
        <authorList>
            <person name="Chalasani D."/>
            <person name="Basu A."/>
            <person name="Pullabhotla S.V.S.R.N."/>
            <person name="Jorrin B."/>
            <person name="Neal A.L."/>
            <person name="Poole P.S."/>
            <person name="Podile A.R."/>
            <person name="Tkacz A."/>
        </authorList>
    </citation>
    <scope>NUCLEOTIDE SEQUENCE [LARGE SCALE GENOMIC DNA]</scope>
    <source>
        <strain evidence="2 3">HU14</strain>
    </source>
</reference>
<dbReference type="PANTHER" id="PTHR35333">
    <property type="entry name" value="BETA-LACTAMASE"/>
    <property type="match status" value="1"/>
</dbReference>
<dbReference type="EMBL" id="JAEUAW010000009">
    <property type="protein sequence ID" value="MBW9094591.1"/>
    <property type="molecule type" value="Genomic_DNA"/>
</dbReference>
<dbReference type="InterPro" id="IPR012338">
    <property type="entry name" value="Beta-lactam/transpept-like"/>
</dbReference>
<dbReference type="Gene3D" id="3.40.710.10">
    <property type="entry name" value="DD-peptidase/beta-lactamase superfamily"/>
    <property type="match status" value="1"/>
</dbReference>
<evidence type="ECO:0000313" key="3">
    <source>
        <dbReference type="Proteomes" id="UP001196843"/>
    </source>
</evidence>
<comment type="caution">
    <text evidence="2">The sequence shown here is derived from an EMBL/GenBank/DDBJ whole genome shotgun (WGS) entry which is preliminary data.</text>
</comment>
<name>A0ABS7HNQ9_9MICO</name>
<keyword evidence="2" id="KW-0378">Hydrolase</keyword>
<dbReference type="Proteomes" id="UP001196843">
    <property type="component" value="Unassembled WGS sequence"/>
</dbReference>
<protein>
    <submittedName>
        <fullName evidence="2">Serine hydrolase</fullName>
    </submittedName>
</protein>
<sequence>MIPSAPRLSGANRIMTSVAASQHAFPSGAATVLVASGYAPADGVIAAGLAFHLQAPLLYVDPAAAPAAVQAEIARLDPGRVIVIGGPSGVSDGVIGVLRTIVPDVQRFAGVNRYDSSRQALVGLATRIETVYLANGTAFVDSALASAAATTIDRATLLVDGIQPNADVATIDALRRVGASELVIVGGFSTIGQGYEQSLRAAGFTVSRRVASDPYAETVLMAVDQPQSPQRAIIVNPQTTPDLAVASALAAASGQPLFYAVEPCTPDTVAAHIAAARISVTAVGGPEWLGQAVLENRSCSSEKSLRESQLNQAIRDTAARYPGSFTVSVHQLDGLGVTTDVGGGLQREPASMMKIFAAWAALSRIERGTARFDTVLASGIDVGTCMYVMIHASDNYCHADIVHWIGIPQINAMIRGAGFTNTYYGSVPTGTSVLYAGNRTTTNDLVGMVERLEEGTILSRPFADHLLSLMQGQIWRARIASGIPPGVWQASKPGSLWVASGLLQGDTAEVRGPRSSYVLSVIGDDAPSQEAFRAISRTVYEYFNGSFGQAASYPAEQMVTVRATALRTSPGGPMTLVVPAGAAIQVVDANRVWYKVYYGQRELWTIFTDLRNR</sequence>
<evidence type="ECO:0000259" key="1">
    <source>
        <dbReference type="Pfam" id="PF13354"/>
    </source>
</evidence>
<accession>A0ABS7HNQ9</accession>
<organism evidence="2 3">
    <name type="scientific">Microbacterium jejuense</name>
    <dbReference type="NCBI Taxonomy" id="1263637"/>
    <lineage>
        <taxon>Bacteria</taxon>
        <taxon>Bacillati</taxon>
        <taxon>Actinomycetota</taxon>
        <taxon>Actinomycetes</taxon>
        <taxon>Micrococcales</taxon>
        <taxon>Microbacteriaceae</taxon>
        <taxon>Microbacterium</taxon>
    </lineage>
</organism>
<keyword evidence="3" id="KW-1185">Reference proteome</keyword>
<dbReference type="Pfam" id="PF13354">
    <property type="entry name" value="Beta-lactamase2"/>
    <property type="match status" value="1"/>
</dbReference>
<proteinExistence type="predicted"/>
<dbReference type="InterPro" id="IPR045155">
    <property type="entry name" value="Beta-lactam_cat"/>
</dbReference>
<gene>
    <name evidence="2" type="ORF">JNB62_12920</name>
</gene>
<feature type="domain" description="Beta-lactamase class A catalytic" evidence="1">
    <location>
        <begin position="339"/>
        <end position="521"/>
    </location>
</feature>
<dbReference type="PANTHER" id="PTHR35333:SF3">
    <property type="entry name" value="BETA-LACTAMASE-TYPE TRANSPEPTIDASE FOLD CONTAINING PROTEIN"/>
    <property type="match status" value="1"/>
</dbReference>
<dbReference type="GO" id="GO:0016787">
    <property type="term" value="F:hydrolase activity"/>
    <property type="evidence" value="ECO:0007669"/>
    <property type="project" value="UniProtKB-KW"/>
</dbReference>
<dbReference type="InterPro" id="IPR007253">
    <property type="entry name" value="Cell_wall-bd_2"/>
</dbReference>
<dbReference type="SUPFAM" id="SSF56601">
    <property type="entry name" value="beta-lactamase/transpeptidase-like"/>
    <property type="match status" value="1"/>
</dbReference>
<evidence type="ECO:0000313" key="2">
    <source>
        <dbReference type="EMBL" id="MBW9094591.1"/>
    </source>
</evidence>
<dbReference type="InterPro" id="IPR000871">
    <property type="entry name" value="Beta-lactam_class-A"/>
</dbReference>
<dbReference type="Pfam" id="PF04122">
    <property type="entry name" value="CW_binding_2"/>
    <property type="match status" value="1"/>
</dbReference>